<gene>
    <name evidence="1" type="ORF">ENI32_05395</name>
    <name evidence="2" type="ORF">SBU_000787</name>
</gene>
<accession>A0A1F2P534</accession>
<dbReference type="PANTHER" id="PTHR12993">
    <property type="entry name" value="N-ACETYLGLUCOSAMINYL-PHOSPHATIDYLINOSITOL DE-N-ACETYLASE-RELATED"/>
    <property type="match status" value="1"/>
</dbReference>
<dbReference type="Proteomes" id="UP000185779">
    <property type="component" value="Unassembled WGS sequence"/>
</dbReference>
<dbReference type="STRING" id="1839936.SBU_000787"/>
<dbReference type="GO" id="GO:0016811">
    <property type="term" value="F:hydrolase activity, acting on carbon-nitrogen (but not peptide) bonds, in linear amides"/>
    <property type="evidence" value="ECO:0007669"/>
    <property type="project" value="TreeGrafter"/>
</dbReference>
<evidence type="ECO:0000313" key="3">
    <source>
        <dbReference type="Proteomes" id="UP000185779"/>
    </source>
</evidence>
<dbReference type="PATRIC" id="fig|1839936.3.peg.796"/>
<dbReference type="EMBL" id="DRIE01000093">
    <property type="protein sequence ID" value="HEC57299.1"/>
    <property type="molecule type" value="Genomic_DNA"/>
</dbReference>
<reference evidence="2 3" key="1">
    <citation type="submission" date="2016-05" db="EMBL/GenBank/DDBJ databases">
        <title>Microbial consortia oxidize butane by reversing methanogenesis.</title>
        <authorList>
            <person name="Laso-Perez R."/>
            <person name="Richter M."/>
            <person name="Wegener G."/>
            <person name="Musat F."/>
        </authorList>
    </citation>
    <scope>NUCLEOTIDE SEQUENCE [LARGE SCALE GENOMIC DNA]</scope>
    <source>
        <strain evidence="2">BOX1</strain>
    </source>
</reference>
<dbReference type="AlphaFoldDB" id="A0A1F2P534"/>
<keyword evidence="3" id="KW-1185">Reference proteome</keyword>
<dbReference type="SUPFAM" id="SSF102588">
    <property type="entry name" value="LmbE-like"/>
    <property type="match status" value="1"/>
</dbReference>
<sequence>MFERILVLSPHTDDGELGCGGSIARFVEEGKEVFYVALSSCEKSVPEGYPEDILRTEVKKATEVLGIKGSNLLLYEYEVREFPRLRQEILDTLIEVRGEVQPDVIFTPSSYDTHQDHKVTREETLRAFKECTILGYEQPWNNITFDTTAFVLLEERHLRKKIAALNCYESQRCRAYLDDDFIHSLARTRGVQINAGYAEVFEVIRWVIR</sequence>
<name>A0A1F2P534_9EURY</name>
<evidence type="ECO:0000313" key="1">
    <source>
        <dbReference type="EMBL" id="HEC57299.1"/>
    </source>
</evidence>
<dbReference type="InterPro" id="IPR003737">
    <property type="entry name" value="GlcNAc_PI_deacetylase-related"/>
</dbReference>
<comment type="caution">
    <text evidence="2">The sequence shown here is derived from an EMBL/GenBank/DDBJ whole genome shotgun (WGS) entry which is preliminary data.</text>
</comment>
<dbReference type="InterPro" id="IPR024078">
    <property type="entry name" value="LmbE-like_dom_sf"/>
</dbReference>
<protein>
    <submittedName>
        <fullName evidence="2">LmbE family protein</fullName>
    </submittedName>
    <submittedName>
        <fullName evidence="1">PIG-L family deacetylase</fullName>
    </submittedName>
</protein>
<dbReference type="EMBL" id="LYOR01000003">
    <property type="protein sequence ID" value="OFV66245.1"/>
    <property type="molecule type" value="Genomic_DNA"/>
</dbReference>
<dbReference type="PANTHER" id="PTHR12993:SF11">
    <property type="entry name" value="N-ACETYLGLUCOSAMINYL-PHOSPHATIDYLINOSITOL DE-N-ACETYLASE"/>
    <property type="match status" value="1"/>
</dbReference>
<evidence type="ECO:0000313" key="2">
    <source>
        <dbReference type="EMBL" id="OFV66245.1"/>
    </source>
</evidence>
<organism evidence="2 3">
    <name type="scientific">Candidatus Syntropharchaeum butanivorans</name>
    <dbReference type="NCBI Taxonomy" id="1839936"/>
    <lineage>
        <taxon>Archaea</taxon>
        <taxon>Methanobacteriati</taxon>
        <taxon>Methanobacteriota</taxon>
        <taxon>Stenosarchaea group</taxon>
        <taxon>Methanomicrobia</taxon>
        <taxon>Methanosarcinales</taxon>
        <taxon>ANME-2 cluster</taxon>
        <taxon>Candidatus Syntropharchaeum</taxon>
    </lineage>
</organism>
<dbReference type="Gene3D" id="3.40.50.10320">
    <property type="entry name" value="LmbE-like"/>
    <property type="match status" value="1"/>
</dbReference>
<dbReference type="Pfam" id="PF02585">
    <property type="entry name" value="PIG-L"/>
    <property type="match status" value="1"/>
</dbReference>
<dbReference type="Proteomes" id="UP000885936">
    <property type="component" value="Unassembled WGS sequence"/>
</dbReference>
<reference evidence="1" key="2">
    <citation type="journal article" date="2020" name="mSystems">
        <title>Genome- and Community-Level Interaction Insights into Carbon Utilization and Element Cycling Functions of Hydrothermarchaeota in Hydrothermal Sediment.</title>
        <authorList>
            <person name="Zhou Z."/>
            <person name="Liu Y."/>
            <person name="Xu W."/>
            <person name="Pan J."/>
            <person name="Luo Z.H."/>
            <person name="Li M."/>
        </authorList>
    </citation>
    <scope>NUCLEOTIDE SEQUENCE [LARGE SCALE GENOMIC DNA]</scope>
    <source>
        <strain evidence="1">HyVt-386</strain>
    </source>
</reference>
<proteinExistence type="predicted"/>